<dbReference type="InterPro" id="IPR036390">
    <property type="entry name" value="WH_DNA-bd_sf"/>
</dbReference>
<feature type="domain" description="N-acetyltransferase" evidence="2">
    <location>
        <begin position="152"/>
        <end position="293"/>
    </location>
</feature>
<organism evidence="3 4">
    <name type="scientific">Comamonas sediminis</name>
    <dbReference type="NCBI Taxonomy" id="1783360"/>
    <lineage>
        <taxon>Bacteria</taxon>
        <taxon>Pseudomonadati</taxon>
        <taxon>Pseudomonadota</taxon>
        <taxon>Betaproteobacteria</taxon>
        <taxon>Burkholderiales</taxon>
        <taxon>Comamonadaceae</taxon>
        <taxon>Comamonas</taxon>
    </lineage>
</organism>
<dbReference type="SUPFAM" id="SSF46785">
    <property type="entry name" value="Winged helix' DNA-binding domain"/>
    <property type="match status" value="1"/>
</dbReference>
<dbReference type="RefSeq" id="WP_369459717.1">
    <property type="nucleotide sequence ID" value="NZ_JBGBDC010000003.1"/>
</dbReference>
<dbReference type="SUPFAM" id="SSF55729">
    <property type="entry name" value="Acyl-CoA N-acyltransferases (Nat)"/>
    <property type="match status" value="1"/>
</dbReference>
<dbReference type="EC" id="2.3.1.-" evidence="3"/>
<dbReference type="CDD" id="cd04301">
    <property type="entry name" value="NAT_SF"/>
    <property type="match status" value="1"/>
</dbReference>
<dbReference type="PROSITE" id="PS51186">
    <property type="entry name" value="GNAT"/>
    <property type="match status" value="1"/>
</dbReference>
<keyword evidence="4" id="KW-1185">Reference proteome</keyword>
<dbReference type="Pfam" id="PF12802">
    <property type="entry name" value="MarR_2"/>
    <property type="match status" value="1"/>
</dbReference>
<evidence type="ECO:0000259" key="1">
    <source>
        <dbReference type="PROSITE" id="PS50995"/>
    </source>
</evidence>
<dbReference type="InterPro" id="IPR039422">
    <property type="entry name" value="MarR/SlyA-like"/>
</dbReference>
<dbReference type="InterPro" id="IPR000835">
    <property type="entry name" value="HTH_MarR-typ"/>
</dbReference>
<dbReference type="Pfam" id="PF13673">
    <property type="entry name" value="Acetyltransf_10"/>
    <property type="match status" value="1"/>
</dbReference>
<feature type="domain" description="HTH marR-type" evidence="1">
    <location>
        <begin position="1"/>
        <end position="121"/>
    </location>
</feature>
<dbReference type="EMBL" id="JBGBDC010000003">
    <property type="protein sequence ID" value="MEY2251194.1"/>
    <property type="molecule type" value="Genomic_DNA"/>
</dbReference>
<accession>A0ABV4B187</accession>
<dbReference type="SMART" id="SM00347">
    <property type="entry name" value="HTH_MARR"/>
    <property type="match status" value="1"/>
</dbReference>
<dbReference type="InterPro" id="IPR036388">
    <property type="entry name" value="WH-like_DNA-bd_sf"/>
</dbReference>
<dbReference type="PANTHER" id="PTHR33164:SF104">
    <property type="entry name" value="TRANSCRIPTIONAL REGULATORY PROTEIN"/>
    <property type="match status" value="1"/>
</dbReference>
<name>A0ABV4B187_9BURK</name>
<dbReference type="PRINTS" id="PR00598">
    <property type="entry name" value="HTHMARR"/>
</dbReference>
<evidence type="ECO:0000313" key="4">
    <source>
        <dbReference type="Proteomes" id="UP001562178"/>
    </source>
</evidence>
<dbReference type="Gene3D" id="1.10.10.10">
    <property type="entry name" value="Winged helix-like DNA-binding domain superfamily/Winged helix DNA-binding domain"/>
    <property type="match status" value="1"/>
</dbReference>
<proteinExistence type="predicted"/>
<protein>
    <submittedName>
        <fullName evidence="3">GNAT family N-acetyltransferase</fullName>
        <ecNumber evidence="3">2.3.1.-</ecNumber>
    </submittedName>
</protein>
<keyword evidence="3" id="KW-0808">Transferase</keyword>
<evidence type="ECO:0000259" key="2">
    <source>
        <dbReference type="PROSITE" id="PS51186"/>
    </source>
</evidence>
<dbReference type="PANTHER" id="PTHR33164">
    <property type="entry name" value="TRANSCRIPTIONAL REGULATOR, MARR FAMILY"/>
    <property type="match status" value="1"/>
</dbReference>
<dbReference type="Gene3D" id="3.40.630.30">
    <property type="match status" value="1"/>
</dbReference>
<keyword evidence="3" id="KW-0012">Acyltransferase</keyword>
<gene>
    <name evidence="3" type="ORF">AB7A72_09270</name>
</gene>
<dbReference type="GO" id="GO:0016746">
    <property type="term" value="F:acyltransferase activity"/>
    <property type="evidence" value="ECO:0007669"/>
    <property type="project" value="UniProtKB-KW"/>
</dbReference>
<dbReference type="InterPro" id="IPR016181">
    <property type="entry name" value="Acyl_CoA_acyltransferase"/>
</dbReference>
<dbReference type="Proteomes" id="UP001562178">
    <property type="component" value="Unassembled WGS sequence"/>
</dbReference>
<reference evidence="3 4" key="1">
    <citation type="journal article" date="2016" name="Int. J. Syst. Evol. Microbiol.">
        <title>Description of Comamonas sediminis sp. nov., isolated from lagoon sediments.</title>
        <authorList>
            <person name="Subhash Y."/>
            <person name="Bang J.J."/>
            <person name="You T.H."/>
            <person name="Lee S.S."/>
        </authorList>
    </citation>
    <scope>NUCLEOTIDE SEQUENCE [LARGE SCALE GENOMIC DNA]</scope>
    <source>
        <strain evidence="3 4">JCM 31169</strain>
    </source>
</reference>
<comment type="caution">
    <text evidence="3">The sequence shown here is derived from an EMBL/GenBank/DDBJ whole genome shotgun (WGS) entry which is preliminary data.</text>
</comment>
<evidence type="ECO:0000313" key="3">
    <source>
        <dbReference type="EMBL" id="MEY2251194.1"/>
    </source>
</evidence>
<sequence>MRELGYLRSPFGGSELAPSAVHAIIEIGAQPGLQARDLAALLRLDKSNTSRQLAKLESMGLVRRESAADDARSSRLFLTDEGRDLQVRIDHFGTAQVTRVLQQLEPHEHNALNRLLSLYASALSRDNAHVDRPAQIERQLSSGYTPGMLGDVSAMLARHFAAQGMDAKACECHTAMELSAFLQSPLDEGNGMWLYREDTRVLGCIALEGNPLTRVGRLRWFIVDSSLRGLGIGKRLLVKALAQADLHFDEIHLADLGESSATTALYGSQGFALVSARPVTRWGVETTERRFLRLRNARAGLQNKA</sequence>
<dbReference type="InterPro" id="IPR000182">
    <property type="entry name" value="GNAT_dom"/>
</dbReference>
<dbReference type="PROSITE" id="PS50995">
    <property type="entry name" value="HTH_MARR_2"/>
    <property type="match status" value="1"/>
</dbReference>